<dbReference type="RefSeq" id="WP_245804291.1">
    <property type="nucleotide sequence ID" value="NZ_FWXD01000006.1"/>
</dbReference>
<gene>
    <name evidence="8" type="ORF">SAMN02745857_01276</name>
</gene>
<dbReference type="GO" id="GO:0009254">
    <property type="term" value="P:peptidoglycan turnover"/>
    <property type="evidence" value="ECO:0007669"/>
    <property type="project" value="InterPro"/>
</dbReference>
<keyword evidence="6" id="KW-0732">Signal</keyword>
<dbReference type="GO" id="GO:0004553">
    <property type="term" value="F:hydrolase activity, hydrolyzing O-glycosyl compounds"/>
    <property type="evidence" value="ECO:0007669"/>
    <property type="project" value="InterPro"/>
</dbReference>
<dbReference type="PANTHER" id="PTHR30124:SF0">
    <property type="entry name" value="MEMBRANE-BOUND LYTIC MUREIN TRANSGLYCOSYLASE A"/>
    <property type="match status" value="1"/>
</dbReference>
<dbReference type="EMBL" id="FWXD01000006">
    <property type="protein sequence ID" value="SMC21910.1"/>
    <property type="molecule type" value="Genomic_DNA"/>
</dbReference>
<dbReference type="InterPro" id="IPR010611">
    <property type="entry name" value="3D_dom"/>
</dbReference>
<proteinExistence type="predicted"/>
<dbReference type="SMART" id="SM00925">
    <property type="entry name" value="MltA"/>
    <property type="match status" value="1"/>
</dbReference>
<feature type="signal peptide" evidence="6">
    <location>
        <begin position="1"/>
        <end position="18"/>
    </location>
</feature>
<dbReference type="GO" id="GO:0008933">
    <property type="term" value="F:peptidoglycan lytic transglycosylase activity"/>
    <property type="evidence" value="ECO:0007669"/>
    <property type="project" value="TreeGrafter"/>
</dbReference>
<dbReference type="CDD" id="cd14668">
    <property type="entry name" value="mlta_B"/>
    <property type="match status" value="1"/>
</dbReference>
<evidence type="ECO:0000256" key="2">
    <source>
        <dbReference type="ARBA" id="ARBA00012587"/>
    </source>
</evidence>
<dbReference type="CDD" id="cd14485">
    <property type="entry name" value="mltA_like_LT_A"/>
    <property type="match status" value="1"/>
</dbReference>
<evidence type="ECO:0000313" key="9">
    <source>
        <dbReference type="Proteomes" id="UP000192761"/>
    </source>
</evidence>
<dbReference type="PROSITE" id="PS51257">
    <property type="entry name" value="PROKAR_LIPOPROTEIN"/>
    <property type="match status" value="1"/>
</dbReference>
<dbReference type="Proteomes" id="UP000192761">
    <property type="component" value="Unassembled WGS sequence"/>
</dbReference>
<accession>A0A1W1XDF8</accession>
<dbReference type="Gene3D" id="2.40.240.50">
    <property type="entry name" value="Barwin-like endoglucanases"/>
    <property type="match status" value="1"/>
</dbReference>
<keyword evidence="3" id="KW-0456">Lyase</keyword>
<feature type="chain" id="PRO_5013343180" description="peptidoglycan lytic exotransglycosylase" evidence="6">
    <location>
        <begin position="19"/>
        <end position="380"/>
    </location>
</feature>
<evidence type="ECO:0000256" key="4">
    <source>
        <dbReference type="ARBA" id="ARBA00023316"/>
    </source>
</evidence>
<evidence type="ECO:0000256" key="1">
    <source>
        <dbReference type="ARBA" id="ARBA00001420"/>
    </source>
</evidence>
<evidence type="ECO:0000259" key="7">
    <source>
        <dbReference type="SMART" id="SM00925"/>
    </source>
</evidence>
<feature type="domain" description="Lytic transglycosylase MltA" evidence="7">
    <location>
        <begin position="117"/>
        <end position="272"/>
    </location>
</feature>
<evidence type="ECO:0000256" key="6">
    <source>
        <dbReference type="SAM" id="SignalP"/>
    </source>
</evidence>
<evidence type="ECO:0000313" key="8">
    <source>
        <dbReference type="EMBL" id="SMC21910.1"/>
    </source>
</evidence>
<protein>
    <recommendedName>
        <fullName evidence="2">peptidoglycan lytic exotransglycosylase</fullName>
        <ecNumber evidence="2">4.2.2.n1</ecNumber>
    </recommendedName>
    <alternativeName>
        <fullName evidence="5">Murein hydrolase A</fullName>
    </alternativeName>
</protein>
<dbReference type="InterPro" id="IPR005300">
    <property type="entry name" value="MltA_B"/>
</dbReference>
<dbReference type="GO" id="GO:0019867">
    <property type="term" value="C:outer membrane"/>
    <property type="evidence" value="ECO:0007669"/>
    <property type="project" value="InterPro"/>
</dbReference>
<dbReference type="InterPro" id="IPR026044">
    <property type="entry name" value="MltA"/>
</dbReference>
<evidence type="ECO:0000256" key="5">
    <source>
        <dbReference type="ARBA" id="ARBA00030918"/>
    </source>
</evidence>
<dbReference type="STRING" id="1121001.SAMN02745857_01276"/>
<dbReference type="SUPFAM" id="SSF50685">
    <property type="entry name" value="Barwin-like endoglucanases"/>
    <property type="match status" value="1"/>
</dbReference>
<evidence type="ECO:0000256" key="3">
    <source>
        <dbReference type="ARBA" id="ARBA00023239"/>
    </source>
</evidence>
<keyword evidence="9" id="KW-1185">Reference proteome</keyword>
<dbReference type="Pfam" id="PF06725">
    <property type="entry name" value="3D"/>
    <property type="match status" value="1"/>
</dbReference>
<dbReference type="GO" id="GO:0009253">
    <property type="term" value="P:peptidoglycan catabolic process"/>
    <property type="evidence" value="ECO:0007669"/>
    <property type="project" value="TreeGrafter"/>
</dbReference>
<dbReference type="InterPro" id="IPR036908">
    <property type="entry name" value="RlpA-like_sf"/>
</dbReference>
<dbReference type="Gene3D" id="2.40.40.10">
    <property type="entry name" value="RlpA-like domain"/>
    <property type="match status" value="1"/>
</dbReference>
<sequence length="380" mass="40578">MKYPAFLAAALLGLAACTTPPTIPKTETTGPRYTEASWASLPALNEADWLAGFNAWRKGCSVLGKQAIWASVCRDAAQVPQQAQAARAFLQQRLRPVSLRNPDGGDQGLITGYYEPVYPGSLTRTANATIPVYGIPNDLITVQLDSLFPELKGKRVRGRLVGQKLLPYPSAADIAQDGLTAPVLAWLESPMDLQFLQIQGSGRVRLADGKEIRLGYADQNGHPYSAIGKWLIAQGELTAPDVSMQSIRAWALSHPARMQELLASNPSYVFFRTLPAGNDGPPGSLGVPLTAGYSLAVDTRHVPPGSPMLIATTTPDGATLNRLAAAQDTGGAITGQVRADFFFGKGDAAGELAGKMKQRGRLWLLWPQDAALPNPQSAQN</sequence>
<comment type="catalytic activity">
    <reaction evidence="1">
        <text>Exolytic cleavage of the (1-&gt;4)-beta-glycosidic linkage between N-acetylmuramic acid (MurNAc) and N-acetylglucosamine (GlcNAc) residues in peptidoglycan, from either the reducing or the non-reducing ends of the peptidoglycan chains, with concomitant formation of a 1,6-anhydrobond in the MurNAc residue.</text>
        <dbReference type="EC" id="4.2.2.n1"/>
    </reaction>
</comment>
<organism evidence="8 9">
    <name type="scientific">Andreprevotia lacus DSM 23236</name>
    <dbReference type="NCBI Taxonomy" id="1121001"/>
    <lineage>
        <taxon>Bacteria</taxon>
        <taxon>Pseudomonadati</taxon>
        <taxon>Pseudomonadota</taxon>
        <taxon>Betaproteobacteria</taxon>
        <taxon>Neisseriales</taxon>
        <taxon>Chitinibacteraceae</taxon>
        <taxon>Andreprevotia</taxon>
    </lineage>
</organism>
<keyword evidence="4" id="KW-0961">Cell wall biogenesis/degradation</keyword>
<dbReference type="PANTHER" id="PTHR30124">
    <property type="entry name" value="MEMBRANE-BOUND LYTIC MUREIN TRANSGLYCOSYLASE A"/>
    <property type="match status" value="1"/>
</dbReference>
<dbReference type="AlphaFoldDB" id="A0A1W1XDF8"/>
<dbReference type="PIRSF" id="PIRSF019422">
    <property type="entry name" value="MltA"/>
    <property type="match status" value="1"/>
</dbReference>
<dbReference type="Pfam" id="PF03562">
    <property type="entry name" value="MltA"/>
    <property type="match status" value="1"/>
</dbReference>
<name>A0A1W1XDF8_9NEIS</name>
<dbReference type="GO" id="GO:0071555">
    <property type="term" value="P:cell wall organization"/>
    <property type="evidence" value="ECO:0007669"/>
    <property type="project" value="UniProtKB-KW"/>
</dbReference>
<reference evidence="8 9" key="1">
    <citation type="submission" date="2017-04" db="EMBL/GenBank/DDBJ databases">
        <authorList>
            <person name="Afonso C.L."/>
            <person name="Miller P.J."/>
            <person name="Scott M.A."/>
            <person name="Spackman E."/>
            <person name="Goraichik I."/>
            <person name="Dimitrov K.M."/>
            <person name="Suarez D.L."/>
            <person name="Swayne D.E."/>
        </authorList>
    </citation>
    <scope>NUCLEOTIDE SEQUENCE [LARGE SCALE GENOMIC DNA]</scope>
    <source>
        <strain evidence="8 9">DSM 23236</strain>
    </source>
</reference>
<dbReference type="EC" id="4.2.2.n1" evidence="2"/>